<evidence type="ECO:0000256" key="1">
    <source>
        <dbReference type="SAM" id="Phobius"/>
    </source>
</evidence>
<keyword evidence="1" id="KW-0812">Transmembrane</keyword>
<name>A0ABQ5YNI6_9BURK</name>
<keyword evidence="3" id="KW-1185">Reference proteome</keyword>
<evidence type="ECO:0000313" key="2">
    <source>
        <dbReference type="EMBL" id="GLR25345.1"/>
    </source>
</evidence>
<dbReference type="Proteomes" id="UP001156664">
    <property type="component" value="Unassembled WGS sequence"/>
</dbReference>
<sequence>MAVPSTLFAARLSLGSRNAMSGVFVFLIGEFLKVIASVAILFVAYRLDPSLIWWSVVLACAVTLKSYFLAFFLR</sequence>
<dbReference type="EMBL" id="BSOJ01000006">
    <property type="protein sequence ID" value="GLR25345.1"/>
    <property type="molecule type" value="Genomic_DNA"/>
</dbReference>
<proteinExistence type="predicted"/>
<comment type="caution">
    <text evidence="2">The sequence shown here is derived from an EMBL/GenBank/DDBJ whole genome shotgun (WGS) entry which is preliminary data.</text>
</comment>
<protein>
    <recommendedName>
        <fullName evidence="4">ATP synthase protein I</fullName>
    </recommendedName>
</protein>
<evidence type="ECO:0000313" key="3">
    <source>
        <dbReference type="Proteomes" id="UP001156664"/>
    </source>
</evidence>
<keyword evidence="1" id="KW-0472">Membrane</keyword>
<keyword evidence="1" id="KW-1133">Transmembrane helix</keyword>
<organism evidence="2 3">
    <name type="scientific">Limnobacter litoralis</name>
    <dbReference type="NCBI Taxonomy" id="481366"/>
    <lineage>
        <taxon>Bacteria</taxon>
        <taxon>Pseudomonadati</taxon>
        <taxon>Pseudomonadota</taxon>
        <taxon>Betaproteobacteria</taxon>
        <taxon>Burkholderiales</taxon>
        <taxon>Burkholderiaceae</taxon>
        <taxon>Limnobacter</taxon>
    </lineage>
</organism>
<feature type="transmembrane region" description="Helical" evidence="1">
    <location>
        <begin position="21"/>
        <end position="45"/>
    </location>
</feature>
<reference evidence="3" key="1">
    <citation type="journal article" date="2019" name="Int. J. Syst. Evol. Microbiol.">
        <title>The Global Catalogue of Microorganisms (GCM) 10K type strain sequencing project: providing services to taxonomists for standard genome sequencing and annotation.</title>
        <authorList>
            <consortium name="The Broad Institute Genomics Platform"/>
            <consortium name="The Broad Institute Genome Sequencing Center for Infectious Disease"/>
            <person name="Wu L."/>
            <person name="Ma J."/>
        </authorList>
    </citation>
    <scope>NUCLEOTIDE SEQUENCE [LARGE SCALE GENOMIC DNA]</scope>
    <source>
        <strain evidence="3">NBRC 105857</strain>
    </source>
</reference>
<evidence type="ECO:0008006" key="4">
    <source>
        <dbReference type="Google" id="ProtNLM"/>
    </source>
</evidence>
<feature type="transmembrane region" description="Helical" evidence="1">
    <location>
        <begin position="51"/>
        <end position="73"/>
    </location>
</feature>
<gene>
    <name evidence="2" type="ORF">GCM10007875_04330</name>
</gene>
<accession>A0ABQ5YNI6</accession>